<dbReference type="EMBL" id="JAJOMB010000006">
    <property type="protein sequence ID" value="MCD5311983.1"/>
    <property type="molecule type" value="Genomic_DNA"/>
</dbReference>
<accession>A0A9X1SZF6</accession>
<comment type="caution">
    <text evidence="2">The sequence shown here is derived from an EMBL/GenBank/DDBJ whole genome shotgun (WGS) entry which is preliminary data.</text>
</comment>
<dbReference type="Gene3D" id="3.40.630.30">
    <property type="match status" value="1"/>
</dbReference>
<dbReference type="CDD" id="cd04301">
    <property type="entry name" value="NAT_SF"/>
    <property type="match status" value="1"/>
</dbReference>
<dbReference type="SUPFAM" id="SSF55729">
    <property type="entry name" value="Acyl-CoA N-acyltransferases (Nat)"/>
    <property type="match status" value="1"/>
</dbReference>
<gene>
    <name evidence="2" type="ORF">LR394_13815</name>
</gene>
<proteinExistence type="predicted"/>
<evidence type="ECO:0000259" key="1">
    <source>
        <dbReference type="PROSITE" id="PS51186"/>
    </source>
</evidence>
<dbReference type="Pfam" id="PF00583">
    <property type="entry name" value="Acetyltransf_1"/>
    <property type="match status" value="1"/>
</dbReference>
<feature type="domain" description="N-acetyltransferase" evidence="1">
    <location>
        <begin position="2"/>
        <end position="202"/>
    </location>
</feature>
<organism evidence="2 3">
    <name type="scientific">Kineosporia babensis</name>
    <dbReference type="NCBI Taxonomy" id="499548"/>
    <lineage>
        <taxon>Bacteria</taxon>
        <taxon>Bacillati</taxon>
        <taxon>Actinomycetota</taxon>
        <taxon>Actinomycetes</taxon>
        <taxon>Kineosporiales</taxon>
        <taxon>Kineosporiaceae</taxon>
        <taxon>Kineosporia</taxon>
    </lineage>
</organism>
<dbReference type="RefSeq" id="WP_231441735.1">
    <property type="nucleotide sequence ID" value="NZ_JAJOMB010000006.1"/>
</dbReference>
<dbReference type="GO" id="GO:0016747">
    <property type="term" value="F:acyltransferase activity, transferring groups other than amino-acyl groups"/>
    <property type="evidence" value="ECO:0007669"/>
    <property type="project" value="InterPro"/>
</dbReference>
<dbReference type="Proteomes" id="UP001138997">
    <property type="component" value="Unassembled WGS sequence"/>
</dbReference>
<dbReference type="PANTHER" id="PTHR42791">
    <property type="entry name" value="GNAT FAMILY ACETYLTRANSFERASE"/>
    <property type="match status" value="1"/>
</dbReference>
<dbReference type="PROSITE" id="PS51186">
    <property type="entry name" value="GNAT"/>
    <property type="match status" value="1"/>
</dbReference>
<reference evidence="2" key="1">
    <citation type="submission" date="2021-11" db="EMBL/GenBank/DDBJ databases">
        <title>Streptomyces corallinus and Kineosporia corallina sp. nov., two new coral-derived marine actinobacteria.</title>
        <authorList>
            <person name="Buangrab K."/>
            <person name="Sutthacheep M."/>
            <person name="Yeemin T."/>
            <person name="Harunari E."/>
            <person name="Igarashi Y."/>
            <person name="Sripreechasak P."/>
            <person name="Kanchanasin P."/>
            <person name="Tanasupawat S."/>
            <person name="Phongsopitanun W."/>
        </authorList>
    </citation>
    <scope>NUCLEOTIDE SEQUENCE</scope>
    <source>
        <strain evidence="2">JCM 31032</strain>
    </source>
</reference>
<dbReference type="PANTHER" id="PTHR42791:SF2">
    <property type="entry name" value="N-ACETYLTRANSFERASE DOMAIN-CONTAINING PROTEIN"/>
    <property type="match status" value="1"/>
</dbReference>
<evidence type="ECO:0000313" key="3">
    <source>
        <dbReference type="Proteomes" id="UP001138997"/>
    </source>
</evidence>
<dbReference type="AlphaFoldDB" id="A0A9X1SZF6"/>
<dbReference type="InterPro" id="IPR000182">
    <property type="entry name" value="GNAT_dom"/>
</dbReference>
<dbReference type="InterPro" id="IPR016181">
    <property type="entry name" value="Acyl_CoA_acyltransferase"/>
</dbReference>
<evidence type="ECO:0000313" key="2">
    <source>
        <dbReference type="EMBL" id="MCD5311983.1"/>
    </source>
</evidence>
<name>A0A9X1SZF6_9ACTN</name>
<dbReference type="InterPro" id="IPR052523">
    <property type="entry name" value="Trichothecene_AcTrans"/>
</dbReference>
<sequence length="222" mass="24050">MVHVRPATTDDIAAAADLFARAFEHDPVWVALMPRTRHRARTIRWIMHADLAGPGPRPLDVAVDENGRVVGALRWSAPRIEQGPTPWWRRQAARIGWALGNLLGGSLGRGLQQERAVRAHRPREPHWYLQDVAADPERQGQGIGSALLRYRLAQIDQAGAPAALEATTTGSARLYARHGFVTVATVNLLPGAQSQVMLRPAADRAENAQLSATAEAVGDGPA</sequence>
<protein>
    <submittedName>
        <fullName evidence="2">GNAT family N-acetyltransferase</fullName>
    </submittedName>
</protein>
<keyword evidence="3" id="KW-1185">Reference proteome</keyword>